<name>A0A6B8TPM6_9CORY</name>
<gene>
    <name evidence="2" type="ORF">FOB82_06755</name>
</gene>
<evidence type="ECO:0000256" key="1">
    <source>
        <dbReference type="SAM" id="MobiDB-lite"/>
    </source>
</evidence>
<dbReference type="InterPro" id="IPR046658">
    <property type="entry name" value="DUF6767"/>
</dbReference>
<evidence type="ECO:0000313" key="3">
    <source>
        <dbReference type="Proteomes" id="UP000426857"/>
    </source>
</evidence>
<dbReference type="AlphaFoldDB" id="A0A6B8TPM6"/>
<evidence type="ECO:0000313" key="2">
    <source>
        <dbReference type="EMBL" id="QGS34691.1"/>
    </source>
</evidence>
<reference evidence="2 3" key="1">
    <citation type="submission" date="2019-11" db="EMBL/GenBank/DDBJ databases">
        <title>FDA dAtabase for Regulatory Grade micrObial Sequences (FDA-ARGOS): Supporting development and validation of Infectious Disease Dx tests.</title>
        <authorList>
            <person name="Kerrigan L."/>
            <person name="Long C."/>
            <person name="Tallon L."/>
            <person name="Sadzewicz L."/>
            <person name="Vavikolanu K."/>
            <person name="Mehta A."/>
            <person name="Aluvathingal J."/>
            <person name="Nadendla S."/>
            <person name="Yan Y."/>
            <person name="Sichtig H."/>
        </authorList>
    </citation>
    <scope>NUCLEOTIDE SEQUENCE [LARGE SCALE GENOMIC DNA]</scope>
    <source>
        <strain evidence="2 3">FDAARGOS_674</strain>
    </source>
</reference>
<accession>A0A6B8TPM6</accession>
<protein>
    <submittedName>
        <fullName evidence="2">Uncharacterized protein</fullName>
    </submittedName>
</protein>
<sequence length="75" mass="8216">MKLAQNKSGGGAVARERKPRRVAQARCPLRYGEPCTLCQPGAHGPEDCQTVAMVRADPELRELMAEMNLEHRAGT</sequence>
<dbReference type="Pfam" id="PF20555">
    <property type="entry name" value="DUF6767"/>
    <property type="match status" value="1"/>
</dbReference>
<feature type="region of interest" description="Disordered" evidence="1">
    <location>
        <begin position="1"/>
        <end position="22"/>
    </location>
</feature>
<dbReference type="EMBL" id="CP046322">
    <property type="protein sequence ID" value="QGS34691.1"/>
    <property type="molecule type" value="Genomic_DNA"/>
</dbReference>
<dbReference type="KEGG" id="cxe:FOB82_06755"/>
<organism evidence="2 3">
    <name type="scientific">Corynebacterium xerosis</name>
    <dbReference type="NCBI Taxonomy" id="1725"/>
    <lineage>
        <taxon>Bacteria</taxon>
        <taxon>Bacillati</taxon>
        <taxon>Actinomycetota</taxon>
        <taxon>Actinomycetes</taxon>
        <taxon>Mycobacteriales</taxon>
        <taxon>Corynebacteriaceae</taxon>
        <taxon>Corynebacterium</taxon>
    </lineage>
</organism>
<proteinExistence type="predicted"/>
<dbReference type="RefSeq" id="WP_155868933.1">
    <property type="nucleotide sequence ID" value="NZ_CP046322.1"/>
</dbReference>
<dbReference type="Proteomes" id="UP000426857">
    <property type="component" value="Chromosome"/>
</dbReference>